<dbReference type="AlphaFoldDB" id="A0A9W6CLG3"/>
<proteinExistence type="predicted"/>
<dbReference type="Proteomes" id="UP001144397">
    <property type="component" value="Unassembled WGS sequence"/>
</dbReference>
<evidence type="ECO:0000313" key="2">
    <source>
        <dbReference type="EMBL" id="MDR6332294.1"/>
    </source>
</evidence>
<dbReference type="PIRSF" id="PIRSF029407">
    <property type="entry name" value="UCP029407"/>
    <property type="match status" value="1"/>
</dbReference>
<dbReference type="GeneID" id="95762420"/>
<protein>
    <recommendedName>
        <fullName evidence="5">Sulfotransferase family protein</fullName>
    </recommendedName>
</protein>
<dbReference type="InterPro" id="IPR027417">
    <property type="entry name" value="P-loop_NTPase"/>
</dbReference>
<dbReference type="Gene3D" id="3.40.50.300">
    <property type="entry name" value="P-loop containing nucleotide triphosphate hydrolases"/>
    <property type="match status" value="1"/>
</dbReference>
<gene>
    <name evidence="2" type="ORF">GGQ86_000741</name>
    <name evidence="1" type="ORF">XFLAVUS301_16310</name>
</gene>
<evidence type="ECO:0000313" key="3">
    <source>
        <dbReference type="Proteomes" id="UP001144397"/>
    </source>
</evidence>
<reference evidence="2 4" key="2">
    <citation type="submission" date="2023-07" db="EMBL/GenBank/DDBJ databases">
        <title>Genomic Encyclopedia of Type Strains, Phase IV (KMG-IV): sequencing the most valuable type-strain genomes for metagenomic binning, comparative biology and taxonomic classification.</title>
        <authorList>
            <person name="Goeker M."/>
        </authorList>
    </citation>
    <scope>NUCLEOTIDE SEQUENCE [LARGE SCALE GENOMIC DNA]</scope>
    <source>
        <strain evidence="2 4">DSM 338</strain>
    </source>
</reference>
<accession>A0A9W6CLG3</accession>
<comment type="caution">
    <text evidence="1">The sequence shown here is derived from an EMBL/GenBank/DDBJ whole genome shotgun (WGS) entry which is preliminary data.</text>
</comment>
<dbReference type="EMBL" id="BSDO01000002">
    <property type="protein sequence ID" value="GLI21957.1"/>
    <property type="molecule type" value="Genomic_DNA"/>
</dbReference>
<sequence>MTTDKRAVLVLGMHRSGTSALTRIINLMCFSAPKTLMAATEANEAGFWESEVFMDLDERILKACGQKWSSRKRLQEDAMAVARRTGLLEEVRRALANEYGDAPDIVLKDPRISRLMAIYGPVLKEAGYRILPLLALRNPVEVAASLTKRDGFDLGKGLGIWLRYTLDSEIATRGMPRTVISFDGLMGDWRSTMERAARQLGEPWPQLPPESLAEIDGTLKPNLRHHALPPPSRTSWRGLLAAQTYDAMQRLMVDPQDRAACRRLDLIRAVFRPL</sequence>
<organism evidence="1 3">
    <name type="scientific">Xanthobacter flavus</name>
    <dbReference type="NCBI Taxonomy" id="281"/>
    <lineage>
        <taxon>Bacteria</taxon>
        <taxon>Pseudomonadati</taxon>
        <taxon>Pseudomonadota</taxon>
        <taxon>Alphaproteobacteria</taxon>
        <taxon>Hyphomicrobiales</taxon>
        <taxon>Xanthobacteraceae</taxon>
        <taxon>Xanthobacter</taxon>
    </lineage>
</organism>
<name>A0A9W6CLG3_XANFL</name>
<dbReference type="Proteomes" id="UP001245370">
    <property type="component" value="Unassembled WGS sequence"/>
</dbReference>
<dbReference type="EMBL" id="JAVDPY010000001">
    <property type="protein sequence ID" value="MDR6332294.1"/>
    <property type="molecule type" value="Genomic_DNA"/>
</dbReference>
<dbReference type="SUPFAM" id="SSF52540">
    <property type="entry name" value="P-loop containing nucleoside triphosphate hydrolases"/>
    <property type="match status" value="1"/>
</dbReference>
<dbReference type="InterPro" id="IPR014556">
    <property type="entry name" value="UCP029407"/>
</dbReference>
<keyword evidence="4" id="KW-1185">Reference proteome</keyword>
<evidence type="ECO:0000313" key="4">
    <source>
        <dbReference type="Proteomes" id="UP001245370"/>
    </source>
</evidence>
<evidence type="ECO:0008006" key="5">
    <source>
        <dbReference type="Google" id="ProtNLM"/>
    </source>
</evidence>
<reference evidence="1" key="1">
    <citation type="submission" date="2022-12" db="EMBL/GenBank/DDBJ databases">
        <title>Reference genome sequencing for broad-spectrum identification of bacterial and archaeal isolates by mass spectrometry.</title>
        <authorList>
            <person name="Sekiguchi Y."/>
            <person name="Tourlousse D.M."/>
        </authorList>
    </citation>
    <scope>NUCLEOTIDE SEQUENCE</scope>
    <source>
        <strain evidence="1">301</strain>
    </source>
</reference>
<evidence type="ECO:0000313" key="1">
    <source>
        <dbReference type="EMBL" id="GLI21957.1"/>
    </source>
</evidence>
<dbReference type="RefSeq" id="WP_281806935.1">
    <property type="nucleotide sequence ID" value="NZ_BSDO01000002.1"/>
</dbReference>